<feature type="transmembrane region" description="Helical" evidence="5">
    <location>
        <begin position="237"/>
        <end position="257"/>
    </location>
</feature>
<gene>
    <name evidence="6" type="ORF">A3C06_02265</name>
</gene>
<name>A0A1G2MSX1_9BACT</name>
<dbReference type="Proteomes" id="UP000177565">
    <property type="component" value="Unassembled WGS sequence"/>
</dbReference>
<dbReference type="GO" id="GO:0046873">
    <property type="term" value="F:metal ion transmembrane transporter activity"/>
    <property type="evidence" value="ECO:0007669"/>
    <property type="project" value="InterPro"/>
</dbReference>
<comment type="caution">
    <text evidence="6">The sequence shown here is derived from an EMBL/GenBank/DDBJ whole genome shotgun (WGS) entry which is preliminary data.</text>
</comment>
<dbReference type="PANTHER" id="PTHR16950">
    <property type="entry name" value="ZINC TRANSPORTER SLC39A7 HISTIDINE-RICH MEMBRANE PROTEIN KE4"/>
    <property type="match status" value="1"/>
</dbReference>
<comment type="subcellular location">
    <subcellularLocation>
        <location evidence="1">Membrane</location>
        <topology evidence="1">Multi-pass membrane protein</topology>
    </subcellularLocation>
</comment>
<dbReference type="EMBL" id="MHRQ01000014">
    <property type="protein sequence ID" value="OHA26935.1"/>
    <property type="molecule type" value="Genomic_DNA"/>
</dbReference>
<sequence>MTLIFVYALVSVVVVSLLSLIGAVALTLRDSVLKNTIFVLVSLSVGALFGDAFFHLIPEAFRTGGSEQSMAMFVLSGILLFFVLEKFLVWRHRHGADEESYESEAAHGHLIKPLGGVVLIGDALHNFLDGVIIGASYLVNVPVGIATTIAVILHEIPQEIGDFGVLIHAGYSRTKALWFNFLSALVSIAGLVAVFLLGDEVMVFIPAALAFAAGGFIYIAGSDLVPEVHKTTDPRKSLVQMLCILLGICLMLLLLLVE</sequence>
<feature type="transmembrane region" description="Helical" evidence="5">
    <location>
        <begin position="6"/>
        <end position="28"/>
    </location>
</feature>
<proteinExistence type="predicted"/>
<dbReference type="STRING" id="1802312.A3C06_02265"/>
<accession>A0A1G2MSX1</accession>
<keyword evidence="4 5" id="KW-0472">Membrane</keyword>
<evidence type="ECO:0000256" key="4">
    <source>
        <dbReference type="ARBA" id="ARBA00023136"/>
    </source>
</evidence>
<dbReference type="Pfam" id="PF02535">
    <property type="entry name" value="Zip"/>
    <property type="match status" value="1"/>
</dbReference>
<evidence type="ECO:0000313" key="6">
    <source>
        <dbReference type="EMBL" id="OHA26935.1"/>
    </source>
</evidence>
<keyword evidence="3 5" id="KW-1133">Transmembrane helix</keyword>
<organism evidence="6 7">
    <name type="scientific">Candidatus Taylorbacteria bacterium RIFCSPHIGHO2_02_FULL_46_13</name>
    <dbReference type="NCBI Taxonomy" id="1802312"/>
    <lineage>
        <taxon>Bacteria</taxon>
        <taxon>Candidatus Tayloriibacteriota</taxon>
    </lineage>
</organism>
<dbReference type="PANTHER" id="PTHR16950:SF16">
    <property type="entry name" value="ZINC TRANSPORTER ZIP13"/>
    <property type="match status" value="1"/>
</dbReference>
<dbReference type="AlphaFoldDB" id="A0A1G2MSX1"/>
<feature type="transmembrane region" description="Helical" evidence="5">
    <location>
        <begin position="177"/>
        <end position="197"/>
    </location>
</feature>
<evidence type="ECO:0000256" key="5">
    <source>
        <dbReference type="SAM" id="Phobius"/>
    </source>
</evidence>
<feature type="transmembrane region" description="Helical" evidence="5">
    <location>
        <begin position="69"/>
        <end position="89"/>
    </location>
</feature>
<reference evidence="6 7" key="1">
    <citation type="journal article" date="2016" name="Nat. Commun.">
        <title>Thousands of microbial genomes shed light on interconnected biogeochemical processes in an aquifer system.</title>
        <authorList>
            <person name="Anantharaman K."/>
            <person name="Brown C.T."/>
            <person name="Hug L.A."/>
            <person name="Sharon I."/>
            <person name="Castelle C.J."/>
            <person name="Probst A.J."/>
            <person name="Thomas B.C."/>
            <person name="Singh A."/>
            <person name="Wilkins M.J."/>
            <person name="Karaoz U."/>
            <person name="Brodie E.L."/>
            <person name="Williams K.H."/>
            <person name="Hubbard S.S."/>
            <person name="Banfield J.F."/>
        </authorList>
    </citation>
    <scope>NUCLEOTIDE SEQUENCE [LARGE SCALE GENOMIC DNA]</scope>
</reference>
<dbReference type="InterPro" id="IPR003689">
    <property type="entry name" value="ZIP"/>
</dbReference>
<evidence type="ECO:0000256" key="1">
    <source>
        <dbReference type="ARBA" id="ARBA00004141"/>
    </source>
</evidence>
<keyword evidence="2 5" id="KW-0812">Transmembrane</keyword>
<evidence type="ECO:0008006" key="8">
    <source>
        <dbReference type="Google" id="ProtNLM"/>
    </source>
</evidence>
<feature type="transmembrane region" description="Helical" evidence="5">
    <location>
        <begin position="37"/>
        <end position="57"/>
    </location>
</feature>
<dbReference type="GO" id="GO:0016020">
    <property type="term" value="C:membrane"/>
    <property type="evidence" value="ECO:0007669"/>
    <property type="project" value="UniProtKB-SubCell"/>
</dbReference>
<evidence type="ECO:0000256" key="3">
    <source>
        <dbReference type="ARBA" id="ARBA00022989"/>
    </source>
</evidence>
<evidence type="ECO:0000256" key="2">
    <source>
        <dbReference type="ARBA" id="ARBA00022692"/>
    </source>
</evidence>
<feature type="transmembrane region" description="Helical" evidence="5">
    <location>
        <begin position="203"/>
        <end position="225"/>
    </location>
</feature>
<evidence type="ECO:0000313" key="7">
    <source>
        <dbReference type="Proteomes" id="UP000177565"/>
    </source>
</evidence>
<protein>
    <recommendedName>
        <fullName evidence="8">ZIP family metal transporter</fullName>
    </recommendedName>
</protein>